<feature type="chain" id="PRO_5040464304" description="Cytochrome c-type biogenesis protein H TPR domain-containing protein" evidence="2">
    <location>
        <begin position="27"/>
        <end position="575"/>
    </location>
</feature>
<dbReference type="PANTHER" id="PTHR12558:SF13">
    <property type="entry name" value="CELL DIVISION CYCLE PROTEIN 27 HOMOLOG"/>
    <property type="match status" value="1"/>
</dbReference>
<name>A0A9R1CCK7_9BACT</name>
<dbReference type="PROSITE" id="PS50005">
    <property type="entry name" value="TPR"/>
    <property type="match status" value="3"/>
</dbReference>
<keyword evidence="2" id="KW-0732">Signal</keyword>
<protein>
    <recommendedName>
        <fullName evidence="3">Cytochrome c-type biogenesis protein H TPR domain-containing protein</fullName>
    </recommendedName>
</protein>
<evidence type="ECO:0000313" key="4">
    <source>
        <dbReference type="EMBL" id="GJG60091.1"/>
    </source>
</evidence>
<dbReference type="EMBL" id="BPUB01000002">
    <property type="protein sequence ID" value="GJG60091.1"/>
    <property type="molecule type" value="Genomic_DNA"/>
</dbReference>
<feature type="signal peptide" evidence="2">
    <location>
        <begin position="1"/>
        <end position="26"/>
    </location>
</feature>
<gene>
    <name evidence="4" type="ORF">PRLR5076_29420</name>
</gene>
<dbReference type="InterPro" id="IPR011990">
    <property type="entry name" value="TPR-like_helical_dom_sf"/>
</dbReference>
<feature type="repeat" description="TPR" evidence="1">
    <location>
        <begin position="73"/>
        <end position="106"/>
    </location>
</feature>
<dbReference type="Gene3D" id="1.25.40.10">
    <property type="entry name" value="Tetratricopeptide repeat domain"/>
    <property type="match status" value="3"/>
</dbReference>
<dbReference type="AlphaFoldDB" id="A0A9R1CCK7"/>
<dbReference type="InterPro" id="IPR056413">
    <property type="entry name" value="TPR_CcmH_CycH"/>
</dbReference>
<dbReference type="Pfam" id="PF13429">
    <property type="entry name" value="TPR_15"/>
    <property type="match status" value="1"/>
</dbReference>
<keyword evidence="5" id="KW-1185">Reference proteome</keyword>
<reference evidence="4" key="1">
    <citation type="journal article" date="2022" name="Int. J. Syst. Evol. Microbiol.">
        <title>Prevotella lacticifex sp. nov., isolated from the rumen of cows.</title>
        <authorList>
            <person name="Shinkai T."/>
            <person name="Ikeyama N."/>
            <person name="Kumagai M."/>
            <person name="Ohmori H."/>
            <person name="Sakamoto M."/>
            <person name="Ohkuma M."/>
            <person name="Mitsumori M."/>
        </authorList>
    </citation>
    <scope>NUCLEOTIDE SEQUENCE</scope>
    <source>
        <strain evidence="4">R5076</strain>
    </source>
</reference>
<evidence type="ECO:0000259" key="3">
    <source>
        <dbReference type="Pfam" id="PF23914"/>
    </source>
</evidence>
<feature type="repeat" description="TPR" evidence="1">
    <location>
        <begin position="107"/>
        <end position="140"/>
    </location>
</feature>
<sequence length="575" mass="65976">MKINKLYIRILTVMTLLSATALEAEADGRKLSYNDNRRFDYFFLEAVNQQAAGNMSAAFDLFTHALEIKPDAPEVYFNLAGYYVTLRNDSLSKANFEKAAELAPKNTTYIEHLGQFYINAKDYKNAIKAYEKLYALQHDNPNVITILLQLYGTQNDYSRMIDMLDRLETVQGSSDRISMTKLQVYEQQGKKKEQEDLLKGMVAKYPNDPSYVVMFCNWLINNGRTKEAGKRLQQVLKENPTDVGARLTMLDFYSATGKKEKEKDLAEQLMTEKDVPSKTKLALLRQTIIDYDKTDSTAVERLFDKILATPQKDGDMYMMKAAYMALHKQPTEAIDTVYQQALKVEPDNSRARLLLLQDIWPTKNYDRVIEVAHPGQEYNPDDMAFYYFEGLAHYMKKDNDKTLETFKKAVEQINKDSDPDIVTDLYSVMGDIYHAKGQDSLAFQSYEKSLQWKPDNVGALNNYAYYLSEKNEDLEKAEQMSRKTIDAQPKNSTFLDTYAWILFQQGKYADAKTYIDQAIENDSTLGDVVLEHAGDIYYMSGEKEKALDYWTKAAERGEGSGLLSKKIKLKMIVTK</sequence>
<feature type="repeat" description="TPR" evidence="1">
    <location>
        <begin position="423"/>
        <end position="456"/>
    </location>
</feature>
<feature type="domain" description="Cytochrome c-type biogenesis protein H TPR" evidence="3">
    <location>
        <begin position="428"/>
        <end position="517"/>
    </location>
</feature>
<dbReference type="SUPFAM" id="SSF48452">
    <property type="entry name" value="TPR-like"/>
    <property type="match status" value="1"/>
</dbReference>
<dbReference type="InterPro" id="IPR019734">
    <property type="entry name" value="TPR_rpt"/>
</dbReference>
<evidence type="ECO:0000256" key="2">
    <source>
        <dbReference type="SAM" id="SignalP"/>
    </source>
</evidence>
<evidence type="ECO:0000256" key="1">
    <source>
        <dbReference type="PROSITE-ProRule" id="PRU00339"/>
    </source>
</evidence>
<dbReference type="PANTHER" id="PTHR12558">
    <property type="entry name" value="CELL DIVISION CYCLE 16,23,27"/>
    <property type="match status" value="1"/>
</dbReference>
<accession>A0A9R1CCK7</accession>
<dbReference type="Proteomes" id="UP000825483">
    <property type="component" value="Unassembled WGS sequence"/>
</dbReference>
<comment type="caution">
    <text evidence="4">The sequence shown here is derived from an EMBL/GenBank/DDBJ whole genome shotgun (WGS) entry which is preliminary data.</text>
</comment>
<dbReference type="RefSeq" id="WP_223926640.1">
    <property type="nucleotide sequence ID" value="NZ_BPTU01000002.1"/>
</dbReference>
<evidence type="ECO:0000313" key="5">
    <source>
        <dbReference type="Proteomes" id="UP000825483"/>
    </source>
</evidence>
<dbReference type="SMART" id="SM00028">
    <property type="entry name" value="TPR"/>
    <property type="match status" value="8"/>
</dbReference>
<organism evidence="4 5">
    <name type="scientific">Prevotella lacticifex</name>
    <dbReference type="NCBI Taxonomy" id="2854755"/>
    <lineage>
        <taxon>Bacteria</taxon>
        <taxon>Pseudomonadati</taxon>
        <taxon>Bacteroidota</taxon>
        <taxon>Bacteroidia</taxon>
        <taxon>Bacteroidales</taxon>
        <taxon>Prevotellaceae</taxon>
        <taxon>Prevotella</taxon>
    </lineage>
</organism>
<dbReference type="GeneID" id="72465865"/>
<proteinExistence type="predicted"/>
<dbReference type="Pfam" id="PF23914">
    <property type="entry name" value="TPR_CcmH_CycH"/>
    <property type="match status" value="1"/>
</dbReference>
<dbReference type="SUPFAM" id="SSF81901">
    <property type="entry name" value="HCP-like"/>
    <property type="match status" value="1"/>
</dbReference>
<keyword evidence="1" id="KW-0802">TPR repeat</keyword>